<protein>
    <submittedName>
        <fullName evidence="2">Uncharacterized protein</fullName>
    </submittedName>
</protein>
<feature type="transmembrane region" description="Helical" evidence="1">
    <location>
        <begin position="15"/>
        <end position="31"/>
    </location>
</feature>
<accession>A0ABW1ZCT9</accession>
<evidence type="ECO:0000313" key="3">
    <source>
        <dbReference type="Proteomes" id="UP001596391"/>
    </source>
</evidence>
<dbReference type="Proteomes" id="UP001596391">
    <property type="component" value="Unassembled WGS sequence"/>
</dbReference>
<sequence length="105" mass="10872">MSSTLASNEHDRGQRGLYLAFLAPLTIGLFASRKRRRLTSGALTLSVLLGTSYLLSGCGNGSMLRSNTGLVTPTGTSTITVTITGTNGVSTTHSINLTLTVIGSN</sequence>
<reference evidence="3" key="1">
    <citation type="journal article" date="2019" name="Int. J. Syst. Evol. Microbiol.">
        <title>The Global Catalogue of Microorganisms (GCM) 10K type strain sequencing project: providing services to taxonomists for standard genome sequencing and annotation.</title>
        <authorList>
            <consortium name="The Broad Institute Genomics Platform"/>
            <consortium name="The Broad Institute Genome Sequencing Center for Infectious Disease"/>
            <person name="Wu L."/>
            <person name="Ma J."/>
        </authorList>
    </citation>
    <scope>NUCLEOTIDE SEQUENCE [LARGE SCALE GENOMIC DNA]</scope>
    <source>
        <strain evidence="3">CGMCC 1.16026</strain>
    </source>
</reference>
<dbReference type="EMBL" id="JBHSWI010000001">
    <property type="protein sequence ID" value="MFC6646511.1"/>
    <property type="molecule type" value="Genomic_DNA"/>
</dbReference>
<name>A0ABW1ZCT9_9BACT</name>
<gene>
    <name evidence="2" type="ORF">ACFQBQ_13120</name>
</gene>
<evidence type="ECO:0000313" key="2">
    <source>
        <dbReference type="EMBL" id="MFC6646511.1"/>
    </source>
</evidence>
<keyword evidence="1" id="KW-1133">Transmembrane helix</keyword>
<keyword evidence="1" id="KW-0812">Transmembrane</keyword>
<organism evidence="2 3">
    <name type="scientific">Granulicella cerasi</name>
    <dbReference type="NCBI Taxonomy" id="741063"/>
    <lineage>
        <taxon>Bacteria</taxon>
        <taxon>Pseudomonadati</taxon>
        <taxon>Acidobacteriota</taxon>
        <taxon>Terriglobia</taxon>
        <taxon>Terriglobales</taxon>
        <taxon>Acidobacteriaceae</taxon>
        <taxon>Granulicella</taxon>
    </lineage>
</organism>
<comment type="caution">
    <text evidence="2">The sequence shown here is derived from an EMBL/GenBank/DDBJ whole genome shotgun (WGS) entry which is preliminary data.</text>
</comment>
<dbReference type="RefSeq" id="WP_390235500.1">
    <property type="nucleotide sequence ID" value="NZ_JBHSWI010000001.1"/>
</dbReference>
<evidence type="ECO:0000256" key="1">
    <source>
        <dbReference type="SAM" id="Phobius"/>
    </source>
</evidence>
<keyword evidence="1" id="KW-0472">Membrane</keyword>
<proteinExistence type="predicted"/>
<keyword evidence="3" id="KW-1185">Reference proteome</keyword>